<dbReference type="GO" id="GO:0005634">
    <property type="term" value="C:nucleus"/>
    <property type="evidence" value="ECO:0007669"/>
    <property type="project" value="UniProtKB-SubCell"/>
</dbReference>
<evidence type="ECO:0000256" key="5">
    <source>
        <dbReference type="ARBA" id="ARBA00022705"/>
    </source>
</evidence>
<evidence type="ECO:0000256" key="10">
    <source>
        <dbReference type="PIRNR" id="PIRNR036578"/>
    </source>
</evidence>
<dbReference type="CDD" id="cd00009">
    <property type="entry name" value="AAA"/>
    <property type="match status" value="1"/>
</dbReference>
<evidence type="ECO:0000256" key="4">
    <source>
        <dbReference type="ARBA" id="ARBA00022553"/>
    </source>
</evidence>
<dbReference type="InterPro" id="IPR012178">
    <property type="entry name" value="RFC1"/>
</dbReference>
<dbReference type="Gene3D" id="1.20.272.10">
    <property type="match status" value="1"/>
</dbReference>
<dbReference type="CDD" id="cd18140">
    <property type="entry name" value="HLD_clamp_RFC"/>
    <property type="match status" value="1"/>
</dbReference>
<dbReference type="SUPFAM" id="SSF52540">
    <property type="entry name" value="P-loop containing nucleoside triphosphate hydrolases"/>
    <property type="match status" value="1"/>
</dbReference>
<dbReference type="PROSITE" id="PS50172">
    <property type="entry name" value="BRCT"/>
    <property type="match status" value="1"/>
</dbReference>
<dbReference type="Pfam" id="PF00533">
    <property type="entry name" value="BRCT"/>
    <property type="match status" value="1"/>
</dbReference>
<dbReference type="GO" id="GO:0005524">
    <property type="term" value="F:ATP binding"/>
    <property type="evidence" value="ECO:0007669"/>
    <property type="project" value="UniProtKB-UniRule"/>
</dbReference>
<protein>
    <recommendedName>
        <fullName evidence="3 10">Replication factor C subunit 1</fullName>
    </recommendedName>
</protein>
<keyword evidence="5 10" id="KW-0235">DNA replication</keyword>
<gene>
    <name evidence="13" type="ORF">SCODWIG_01099</name>
</gene>
<dbReference type="SMART" id="SM00382">
    <property type="entry name" value="AAA"/>
    <property type="match status" value="1"/>
</dbReference>
<keyword evidence="14" id="KW-1185">Reference proteome</keyword>
<keyword evidence="7 10" id="KW-0067">ATP-binding</keyword>
<dbReference type="InterPro" id="IPR003593">
    <property type="entry name" value="AAA+_ATPase"/>
</dbReference>
<evidence type="ECO:0000313" key="13">
    <source>
        <dbReference type="EMBL" id="SSD59338.1"/>
    </source>
</evidence>
<dbReference type="SUPFAM" id="SSF48019">
    <property type="entry name" value="post-AAA+ oligomerization domain-like"/>
    <property type="match status" value="1"/>
</dbReference>
<evidence type="ECO:0000256" key="2">
    <source>
        <dbReference type="ARBA" id="ARBA00006116"/>
    </source>
</evidence>
<dbReference type="FunFam" id="3.40.50.10190:FF:000001">
    <property type="entry name" value="Replication factor C subunit 1"/>
    <property type="match status" value="1"/>
</dbReference>
<comment type="similarity">
    <text evidence="2 10">Belongs to the activator 1 large subunit family.</text>
</comment>
<evidence type="ECO:0000313" key="14">
    <source>
        <dbReference type="Proteomes" id="UP000262825"/>
    </source>
</evidence>
<dbReference type="InterPro" id="IPR047854">
    <property type="entry name" value="RFC_lid"/>
</dbReference>
<dbReference type="InterPro" id="IPR001357">
    <property type="entry name" value="BRCT_dom"/>
</dbReference>
<feature type="domain" description="BRCT" evidence="12">
    <location>
        <begin position="180"/>
        <end position="257"/>
    </location>
</feature>
<evidence type="ECO:0000256" key="8">
    <source>
        <dbReference type="ARBA" id="ARBA00023125"/>
    </source>
</evidence>
<dbReference type="GO" id="GO:0005663">
    <property type="term" value="C:DNA replication factor C complex"/>
    <property type="evidence" value="ECO:0007669"/>
    <property type="project" value="InterPro"/>
</dbReference>
<dbReference type="InterPro" id="IPR013725">
    <property type="entry name" value="DNA_replication_fac_RFC1_C"/>
</dbReference>
<sequence>MVDISEFFGKKRGARLEPSSRNKKRSTTTSKVSSKKHKSTPSNEKKNTLEAIDILNDPDEEQNSDNSLIMIKESSKIDKPTKNASSHSLLREKKESSDKGKARKVLSPPPKIKDSKLINDKKSISTPSKNNYTSVNELLMDIPSVDLDNVNVKDVHKYDFLNQEHEKETSMQQPPNFPEGAPECLLGLTIVFTGILPNLSRPEAENIAKKYGAKVTKAISRKTSVVVLGNEAGPTKVQKIKDLKIKVIDEDGFKQLVSGMPKGGGDSIEATKAREKKKKMEEEVKKESEKLDREERENFKRANSKLNSLNSGGGSNPINNNNNSKILDPNEQLWTVKYAPKRLGEICGNKSSVQKLKTWLEQWPTNAKNGFKYNGLSFRAAMLSGPPGIGKTTAAHLVAKELGYDILEKNASDVRSKSLLNETVKNTLDNTSVVGFFKPADSKNLENQNKFVIIMDEVDGMSGGDRGGVGQLAAFCRKTATPMILICNERRLPKMRPFDKVCLEVQFRRPDATSIKSRLLTIAFREKFEIDAHIIDNLVQATRGDIRQIINLLSNISSTTKKIGAENINEIAKSWEKDVALKPFDITQQLFSGSIYTPLGSSRFPLWKKMELYFDDIDFTPLMIQENYLNTRPTNLKNGMTHLQAVAEAANDVSLGDLVDKKIHSSAQLWSLLPFHSIISTILPASLVSGQMAGRINFSAWLGQNSKTGKYYRMLQELYYHTRLSTSTDKDGFRLDYIPTLKNSLLNPLLTEGSTAIPDIIHVMDGYYLSKDDWDSIMEFMVGPDVTEPLLKKIPAAVKSSFTRKYNATTHPVSIYTPGTTSFGSAKKDKPDLDEVVDADDNVPPPEDDQNKSTEDDEIDFKKDKLIKQAKPRSRKVSAIAKSSAGTKKRKVVKK</sequence>
<dbReference type="PIRSF" id="PIRSF036578">
    <property type="entry name" value="RFC1"/>
    <property type="match status" value="1"/>
</dbReference>
<dbReference type="EMBL" id="UFAJ01000127">
    <property type="protein sequence ID" value="SSD59338.1"/>
    <property type="molecule type" value="Genomic_DNA"/>
</dbReference>
<dbReference type="InterPro" id="IPR003959">
    <property type="entry name" value="ATPase_AAA_core"/>
</dbReference>
<dbReference type="GO" id="GO:0006271">
    <property type="term" value="P:DNA strand elongation involved in DNA replication"/>
    <property type="evidence" value="ECO:0007669"/>
    <property type="project" value="UniProtKB-ARBA"/>
</dbReference>
<evidence type="ECO:0000256" key="1">
    <source>
        <dbReference type="ARBA" id="ARBA00004123"/>
    </source>
</evidence>
<dbReference type="Pfam" id="PF25361">
    <property type="entry name" value="AAA_lid_RFC1"/>
    <property type="match status" value="1"/>
</dbReference>
<dbReference type="AlphaFoldDB" id="A0A376B3S8"/>
<dbReference type="FunFam" id="3.40.50.300:FF:000395">
    <property type="entry name" value="Replication factor C subunit 1"/>
    <property type="match status" value="1"/>
</dbReference>
<dbReference type="InterPro" id="IPR036420">
    <property type="entry name" value="BRCT_dom_sf"/>
</dbReference>
<name>A0A376B3S8_9ASCO</name>
<dbReference type="InterPro" id="IPR027417">
    <property type="entry name" value="P-loop_NTPase"/>
</dbReference>
<evidence type="ECO:0000256" key="3">
    <source>
        <dbReference type="ARBA" id="ARBA00020401"/>
    </source>
</evidence>
<comment type="subcellular location">
    <subcellularLocation>
        <location evidence="1 10">Nucleus</location>
    </subcellularLocation>
</comment>
<dbReference type="PANTHER" id="PTHR23389">
    <property type="entry name" value="CHROMOSOME TRANSMISSION FIDELITY FACTOR 18"/>
    <property type="match status" value="1"/>
</dbReference>
<dbReference type="GO" id="GO:0016887">
    <property type="term" value="F:ATP hydrolysis activity"/>
    <property type="evidence" value="ECO:0007669"/>
    <property type="project" value="InterPro"/>
</dbReference>
<evidence type="ECO:0000259" key="12">
    <source>
        <dbReference type="PROSITE" id="PS50172"/>
    </source>
</evidence>
<dbReference type="GO" id="GO:0003677">
    <property type="term" value="F:DNA binding"/>
    <property type="evidence" value="ECO:0007669"/>
    <property type="project" value="UniProtKB-KW"/>
</dbReference>
<dbReference type="Pfam" id="PF08519">
    <property type="entry name" value="RFC1"/>
    <property type="match status" value="1"/>
</dbReference>
<evidence type="ECO:0000256" key="7">
    <source>
        <dbReference type="ARBA" id="ARBA00022840"/>
    </source>
</evidence>
<feature type="compositionally biased region" description="Low complexity" evidence="11">
    <location>
        <begin position="304"/>
        <end position="326"/>
    </location>
</feature>
<feature type="compositionally biased region" description="Basic and acidic residues" evidence="11">
    <location>
        <begin position="111"/>
        <end position="123"/>
    </location>
</feature>
<dbReference type="SMART" id="SM00292">
    <property type="entry name" value="BRCT"/>
    <property type="match status" value="1"/>
</dbReference>
<keyword evidence="8" id="KW-0238">DNA-binding</keyword>
<dbReference type="Gene3D" id="3.40.50.10190">
    <property type="entry name" value="BRCT domain"/>
    <property type="match status" value="1"/>
</dbReference>
<dbReference type="OrthoDB" id="446168at2759"/>
<dbReference type="GO" id="GO:0003689">
    <property type="term" value="F:DNA clamp loader activity"/>
    <property type="evidence" value="ECO:0007669"/>
    <property type="project" value="UniProtKB-UniRule"/>
</dbReference>
<evidence type="ECO:0000256" key="9">
    <source>
        <dbReference type="ARBA" id="ARBA00023242"/>
    </source>
</evidence>
<feature type="region of interest" description="Disordered" evidence="11">
    <location>
        <begin position="258"/>
        <end position="326"/>
    </location>
</feature>
<feature type="compositionally biased region" description="Basic and acidic residues" evidence="11">
    <location>
        <begin position="269"/>
        <end position="300"/>
    </location>
</feature>
<feature type="region of interest" description="Disordered" evidence="11">
    <location>
        <begin position="818"/>
        <end position="895"/>
    </location>
</feature>
<dbReference type="VEuPathDB" id="FungiDB:SCODWIG_01099"/>
<dbReference type="FunFam" id="1.10.8.60:FF:000021">
    <property type="entry name" value="Replication factor C subunit 1"/>
    <property type="match status" value="1"/>
</dbReference>
<dbReference type="GO" id="GO:0006281">
    <property type="term" value="P:DNA repair"/>
    <property type="evidence" value="ECO:0007669"/>
    <property type="project" value="InterPro"/>
</dbReference>
<feature type="compositionally biased region" description="Basic and acidic residues" evidence="11">
    <location>
        <begin position="89"/>
        <end position="100"/>
    </location>
</feature>
<evidence type="ECO:0000256" key="6">
    <source>
        <dbReference type="ARBA" id="ARBA00022741"/>
    </source>
</evidence>
<keyword evidence="4" id="KW-0597">Phosphoprotein</keyword>
<accession>A0A376B3S8</accession>
<keyword evidence="6 10" id="KW-0547">Nucleotide-binding</keyword>
<dbReference type="Pfam" id="PF00004">
    <property type="entry name" value="AAA"/>
    <property type="match status" value="1"/>
</dbReference>
<dbReference type="Gene3D" id="3.40.50.300">
    <property type="entry name" value="P-loop containing nucleotide triphosphate hydrolases"/>
    <property type="match status" value="1"/>
</dbReference>
<proteinExistence type="inferred from homology"/>
<dbReference type="SUPFAM" id="SSF52113">
    <property type="entry name" value="BRCT domain"/>
    <property type="match status" value="1"/>
</dbReference>
<dbReference type="PANTHER" id="PTHR23389:SF6">
    <property type="entry name" value="REPLICATION FACTOR C SUBUNIT 1"/>
    <property type="match status" value="1"/>
</dbReference>
<feature type="region of interest" description="Disordered" evidence="11">
    <location>
        <begin position="1"/>
        <end position="129"/>
    </location>
</feature>
<organism evidence="13 14">
    <name type="scientific">Saccharomycodes ludwigii</name>
    <dbReference type="NCBI Taxonomy" id="36035"/>
    <lineage>
        <taxon>Eukaryota</taxon>
        <taxon>Fungi</taxon>
        <taxon>Dikarya</taxon>
        <taxon>Ascomycota</taxon>
        <taxon>Saccharomycotina</taxon>
        <taxon>Saccharomycetes</taxon>
        <taxon>Saccharomycodales</taxon>
        <taxon>Saccharomycodaceae</taxon>
        <taxon>Saccharomycodes</taxon>
    </lineage>
</organism>
<dbReference type="Proteomes" id="UP000262825">
    <property type="component" value="Unassembled WGS sequence"/>
</dbReference>
<dbReference type="Gene3D" id="1.10.8.60">
    <property type="match status" value="1"/>
</dbReference>
<feature type="compositionally biased region" description="Basic and acidic residues" evidence="11">
    <location>
        <begin position="849"/>
        <end position="867"/>
    </location>
</feature>
<reference evidence="14" key="1">
    <citation type="submission" date="2018-06" db="EMBL/GenBank/DDBJ databases">
        <authorList>
            <person name="Guldener U."/>
        </authorList>
    </citation>
    <scope>NUCLEOTIDE SEQUENCE [LARGE SCALE GENOMIC DNA]</scope>
    <source>
        <strain evidence="14">UTAD17</strain>
    </source>
</reference>
<evidence type="ECO:0000256" key="11">
    <source>
        <dbReference type="SAM" id="MobiDB-lite"/>
    </source>
</evidence>
<keyword evidence="9 10" id="KW-0539">Nucleus</keyword>
<dbReference type="FunFam" id="1.20.272.10:FF:000005">
    <property type="entry name" value="Replication factor C subunit 1"/>
    <property type="match status" value="1"/>
</dbReference>
<dbReference type="InterPro" id="IPR008921">
    <property type="entry name" value="DNA_pol3_clamp-load_cplx_C"/>
</dbReference>